<reference evidence="4 5" key="3">
    <citation type="journal article" date="2010" name="BMC Genomics">
        <title>Transcriptome sequencing and comparative analysis of cucumber flowers with different sex types.</title>
        <authorList>
            <person name="Guo S."/>
            <person name="Zheng Y."/>
            <person name="Joung J.G."/>
            <person name="Liu S."/>
            <person name="Zhang Z."/>
            <person name="Crasta O.R."/>
            <person name="Sobral B.W."/>
            <person name="Xu Y."/>
            <person name="Huang S."/>
            <person name="Fei Z."/>
        </authorList>
    </citation>
    <scope>NUCLEOTIDE SEQUENCE [LARGE SCALE GENOMIC DNA]</scope>
    <source>
        <strain evidence="5">cv. 9930</strain>
    </source>
</reference>
<dbReference type="Pfam" id="PF03195">
    <property type="entry name" value="LOB"/>
    <property type="match status" value="1"/>
</dbReference>
<sequence length="79" mass="8758">MTLAELGVLLDAEKKVISKQQASVEPQPKAMAAFQTWTRAANEKCMLTPYFPPSKPLKFIIAHCIFGTSNIIKLLLVLL</sequence>
<evidence type="ECO:0000259" key="3">
    <source>
        <dbReference type="PROSITE" id="PS50891"/>
    </source>
</evidence>
<comment type="similarity">
    <text evidence="1">Belongs to the LOB domain-containing protein family.</text>
</comment>
<evidence type="ECO:0000313" key="4">
    <source>
        <dbReference type="EMBL" id="KGN53784.1"/>
    </source>
</evidence>
<keyword evidence="2" id="KW-1133">Transmembrane helix</keyword>
<name>A0A0A0KY54_CUCSA</name>
<dbReference type="Gramene" id="KGN53784">
    <property type="protein sequence ID" value="KGN53784"/>
    <property type="gene ID" value="Csa_4G129010"/>
</dbReference>
<dbReference type="PROSITE" id="PS50891">
    <property type="entry name" value="LOB"/>
    <property type="match status" value="1"/>
</dbReference>
<reference evidence="4 5" key="2">
    <citation type="journal article" date="2009" name="PLoS ONE">
        <title>An integrated genetic and cytogenetic map of the cucumber genome.</title>
        <authorList>
            <person name="Ren Y."/>
            <person name="Zhang Z."/>
            <person name="Liu J."/>
            <person name="Staub J.E."/>
            <person name="Han Y."/>
            <person name="Cheng Z."/>
            <person name="Li X."/>
            <person name="Lu J."/>
            <person name="Miao H."/>
            <person name="Kang H."/>
            <person name="Xie B."/>
            <person name="Gu X."/>
            <person name="Wang X."/>
            <person name="Du Y."/>
            <person name="Jin W."/>
            <person name="Huang S."/>
        </authorList>
    </citation>
    <scope>NUCLEOTIDE SEQUENCE [LARGE SCALE GENOMIC DNA]</scope>
    <source>
        <strain evidence="5">cv. 9930</strain>
    </source>
</reference>
<accession>A0A0A0KY54</accession>
<reference evidence="4 5" key="4">
    <citation type="journal article" date="2011" name="BMC Genomics">
        <title>RNA-Seq improves annotation of protein-coding genes in the cucumber genome.</title>
        <authorList>
            <person name="Li Z."/>
            <person name="Zhang Z."/>
            <person name="Yan P."/>
            <person name="Huang S."/>
            <person name="Fei Z."/>
            <person name="Lin K."/>
        </authorList>
    </citation>
    <scope>NUCLEOTIDE SEQUENCE [LARGE SCALE GENOMIC DNA]</scope>
    <source>
        <strain evidence="5">cv. 9930</strain>
    </source>
</reference>
<organism evidence="4 5">
    <name type="scientific">Cucumis sativus</name>
    <name type="common">Cucumber</name>
    <dbReference type="NCBI Taxonomy" id="3659"/>
    <lineage>
        <taxon>Eukaryota</taxon>
        <taxon>Viridiplantae</taxon>
        <taxon>Streptophyta</taxon>
        <taxon>Embryophyta</taxon>
        <taxon>Tracheophyta</taxon>
        <taxon>Spermatophyta</taxon>
        <taxon>Magnoliopsida</taxon>
        <taxon>eudicotyledons</taxon>
        <taxon>Gunneridae</taxon>
        <taxon>Pentapetalae</taxon>
        <taxon>rosids</taxon>
        <taxon>fabids</taxon>
        <taxon>Cucurbitales</taxon>
        <taxon>Cucurbitaceae</taxon>
        <taxon>Benincaseae</taxon>
        <taxon>Cucumis</taxon>
    </lineage>
</organism>
<keyword evidence="2" id="KW-0812">Transmembrane</keyword>
<evidence type="ECO:0000313" key="5">
    <source>
        <dbReference type="Proteomes" id="UP000029981"/>
    </source>
</evidence>
<feature type="domain" description="LOB" evidence="3">
    <location>
        <begin position="29"/>
        <end position="79"/>
    </location>
</feature>
<keyword evidence="5" id="KW-1185">Reference proteome</keyword>
<dbReference type="STRING" id="3659.A0A0A0KY54"/>
<evidence type="ECO:0000256" key="2">
    <source>
        <dbReference type="SAM" id="Phobius"/>
    </source>
</evidence>
<feature type="transmembrane region" description="Helical" evidence="2">
    <location>
        <begin position="59"/>
        <end position="78"/>
    </location>
</feature>
<evidence type="ECO:0000256" key="1">
    <source>
        <dbReference type="ARBA" id="ARBA00005474"/>
    </source>
</evidence>
<dbReference type="SMR" id="A0A0A0KY54"/>
<keyword evidence="2" id="KW-0472">Membrane</keyword>
<dbReference type="AlphaFoldDB" id="A0A0A0KY54"/>
<reference evidence="4 5" key="1">
    <citation type="journal article" date="2009" name="Nat. Genet.">
        <title>The genome of the cucumber, Cucumis sativus L.</title>
        <authorList>
            <person name="Huang S."/>
            <person name="Li R."/>
            <person name="Zhang Z."/>
            <person name="Li L."/>
            <person name="Gu X."/>
            <person name="Fan W."/>
            <person name="Lucas W.J."/>
            <person name="Wang X."/>
            <person name="Xie B."/>
            <person name="Ni P."/>
            <person name="Ren Y."/>
            <person name="Zhu H."/>
            <person name="Li J."/>
            <person name="Lin K."/>
            <person name="Jin W."/>
            <person name="Fei Z."/>
            <person name="Li G."/>
            <person name="Staub J."/>
            <person name="Kilian A."/>
            <person name="van der Vossen E.A."/>
            <person name="Wu Y."/>
            <person name="Guo J."/>
            <person name="He J."/>
            <person name="Jia Z."/>
            <person name="Ren Y."/>
            <person name="Tian G."/>
            <person name="Lu Y."/>
            <person name="Ruan J."/>
            <person name="Qian W."/>
            <person name="Wang M."/>
            <person name="Huang Q."/>
            <person name="Li B."/>
            <person name="Xuan Z."/>
            <person name="Cao J."/>
            <person name="Asan"/>
            <person name="Wu Z."/>
            <person name="Zhang J."/>
            <person name="Cai Q."/>
            <person name="Bai Y."/>
            <person name="Zhao B."/>
            <person name="Han Y."/>
            <person name="Li Y."/>
            <person name="Li X."/>
            <person name="Wang S."/>
            <person name="Shi Q."/>
            <person name="Liu S."/>
            <person name="Cho W.K."/>
            <person name="Kim J.Y."/>
            <person name="Xu Y."/>
            <person name="Heller-Uszynska K."/>
            <person name="Miao H."/>
            <person name="Cheng Z."/>
            <person name="Zhang S."/>
            <person name="Wu J."/>
            <person name="Yang Y."/>
            <person name="Kang H."/>
            <person name="Li M."/>
            <person name="Liang H."/>
            <person name="Ren X."/>
            <person name="Shi Z."/>
            <person name="Wen M."/>
            <person name="Jian M."/>
            <person name="Yang H."/>
            <person name="Zhang G."/>
            <person name="Yang Z."/>
            <person name="Chen R."/>
            <person name="Liu S."/>
            <person name="Li J."/>
            <person name="Ma L."/>
            <person name="Liu H."/>
            <person name="Zhou Y."/>
            <person name="Zhao J."/>
            <person name="Fang X."/>
            <person name="Li G."/>
            <person name="Fang L."/>
            <person name="Li Y."/>
            <person name="Liu D."/>
            <person name="Zheng H."/>
            <person name="Zhang Y."/>
            <person name="Qin N."/>
            <person name="Li Z."/>
            <person name="Yang G."/>
            <person name="Yang S."/>
            <person name="Bolund L."/>
            <person name="Kristiansen K."/>
            <person name="Zheng H."/>
            <person name="Li S."/>
            <person name="Zhang X."/>
            <person name="Yang H."/>
            <person name="Wang J."/>
            <person name="Sun R."/>
            <person name="Zhang B."/>
            <person name="Jiang S."/>
            <person name="Wang J."/>
            <person name="Du Y."/>
            <person name="Li S."/>
        </authorList>
    </citation>
    <scope>NUCLEOTIDE SEQUENCE [LARGE SCALE GENOMIC DNA]</scope>
    <source>
        <strain evidence="5">cv. 9930</strain>
    </source>
</reference>
<gene>
    <name evidence="4" type="ORF">Csa_4G129010</name>
</gene>
<protein>
    <recommendedName>
        <fullName evidence="3">LOB domain-containing protein</fullName>
    </recommendedName>
</protein>
<proteinExistence type="inferred from homology"/>
<dbReference type="Proteomes" id="UP000029981">
    <property type="component" value="Chromosome 4"/>
</dbReference>
<dbReference type="InterPro" id="IPR004883">
    <property type="entry name" value="LOB"/>
</dbReference>
<dbReference type="EMBL" id="CM002925">
    <property type="protein sequence ID" value="KGN53784.1"/>
    <property type="molecule type" value="Genomic_DNA"/>
</dbReference>